<keyword evidence="1" id="KW-1133">Transmembrane helix</keyword>
<protein>
    <submittedName>
        <fullName evidence="2">Uncharacterized protein</fullName>
    </submittedName>
</protein>
<organism evidence="2 3">
    <name type="scientific">Pseudobutyrivibrio xylanivorans</name>
    <dbReference type="NCBI Taxonomy" id="185007"/>
    <lineage>
        <taxon>Bacteria</taxon>
        <taxon>Bacillati</taxon>
        <taxon>Bacillota</taxon>
        <taxon>Clostridia</taxon>
        <taxon>Lachnospirales</taxon>
        <taxon>Lachnospiraceae</taxon>
        <taxon>Pseudobutyrivibrio</taxon>
    </lineage>
</organism>
<feature type="transmembrane region" description="Helical" evidence="1">
    <location>
        <begin position="12"/>
        <end position="30"/>
    </location>
</feature>
<name>A0A1G5S008_PSEXY</name>
<dbReference type="EMBL" id="FMWK01000009">
    <property type="protein sequence ID" value="SCZ79497.1"/>
    <property type="molecule type" value="Genomic_DNA"/>
</dbReference>
<dbReference type="AlphaFoldDB" id="A0A1G5S008"/>
<gene>
    <name evidence="2" type="ORF">SAMN02910350_01802</name>
</gene>
<accession>A0A1G5S008</accession>
<dbReference type="Proteomes" id="UP000199428">
    <property type="component" value="Unassembled WGS sequence"/>
</dbReference>
<keyword evidence="1" id="KW-0812">Transmembrane</keyword>
<sequence>MEIVIKRKRVREIPTIIILSLMEIIMAGVIFLAPGIIGKIFCLMCMLGTLLVIFLSVEELLKEVKISENNIFIKYGRNISSNRIIICEYASKQRVYGNKRSDIVTLRYDEKHYFDIDSYNCTNYDAILEYIVRNNIEVKTAHQREYSKIKKSIQNRLKNS</sequence>
<evidence type="ECO:0000313" key="2">
    <source>
        <dbReference type="EMBL" id="SCZ79497.1"/>
    </source>
</evidence>
<proteinExistence type="predicted"/>
<evidence type="ECO:0000256" key="1">
    <source>
        <dbReference type="SAM" id="Phobius"/>
    </source>
</evidence>
<reference evidence="2 3" key="1">
    <citation type="submission" date="2016-10" db="EMBL/GenBank/DDBJ databases">
        <authorList>
            <person name="de Groot N.N."/>
        </authorList>
    </citation>
    <scope>NUCLEOTIDE SEQUENCE [LARGE SCALE GENOMIC DNA]</scope>
    <source>
        <strain evidence="2 3">DSM 10317</strain>
    </source>
</reference>
<feature type="transmembrane region" description="Helical" evidence="1">
    <location>
        <begin position="36"/>
        <end position="57"/>
    </location>
</feature>
<dbReference type="RefSeq" id="WP_090162884.1">
    <property type="nucleotide sequence ID" value="NZ_FMWK01000009.1"/>
</dbReference>
<keyword evidence="1" id="KW-0472">Membrane</keyword>
<evidence type="ECO:0000313" key="3">
    <source>
        <dbReference type="Proteomes" id="UP000199428"/>
    </source>
</evidence>